<dbReference type="AlphaFoldDB" id="A0A7K0CZK7"/>
<accession>A0A7K0CZK7</accession>
<name>A0A7K0CZK7_9NOCA</name>
<protein>
    <submittedName>
        <fullName evidence="1">Uncharacterized protein</fullName>
    </submittedName>
</protein>
<keyword evidence="2" id="KW-1185">Reference proteome</keyword>
<evidence type="ECO:0000313" key="2">
    <source>
        <dbReference type="Proteomes" id="UP000438448"/>
    </source>
</evidence>
<dbReference type="OrthoDB" id="4558736at2"/>
<proteinExistence type="predicted"/>
<dbReference type="RefSeq" id="WP_153408165.1">
    <property type="nucleotide sequence ID" value="NZ_WEGK01000002.1"/>
</dbReference>
<sequence length="147" mass="14912">MSQRIVGVVGIAVVGVAAVGVLAPVAVADAGDVLAPGVECGAIALQCRNDTGQTYRIDWTATCAYVNSGVPAIEVPEQTWIGPHSLIELGVGVNDAYCPPQTWSTPDNLNQVDNGGVNGARYSRAVVDSSHTPAPALPWSSGTGSAG</sequence>
<reference evidence="1 2" key="1">
    <citation type="submission" date="2019-10" db="EMBL/GenBank/DDBJ databases">
        <title>Nocardia macrotermitis sp. nov. and Nocardia aurantia sp. nov., isolated from the gut of fungus growing-termite Macrotermes natalensis.</title>
        <authorList>
            <person name="Benndorf R."/>
            <person name="Schwitalla J."/>
            <person name="Martin K."/>
            <person name="De Beer W."/>
            <person name="Kaster A.-K."/>
            <person name="Vollmers J."/>
            <person name="Poulsen M."/>
            <person name="Beemelmanns C."/>
        </authorList>
    </citation>
    <scope>NUCLEOTIDE SEQUENCE [LARGE SCALE GENOMIC DNA]</scope>
    <source>
        <strain evidence="1 2">RB20</strain>
    </source>
</reference>
<comment type="caution">
    <text evidence="1">The sequence shown here is derived from an EMBL/GenBank/DDBJ whole genome shotgun (WGS) entry which is preliminary data.</text>
</comment>
<dbReference type="Proteomes" id="UP000438448">
    <property type="component" value="Unassembled WGS sequence"/>
</dbReference>
<organism evidence="1 2">
    <name type="scientific">Nocardia macrotermitis</name>
    <dbReference type="NCBI Taxonomy" id="2585198"/>
    <lineage>
        <taxon>Bacteria</taxon>
        <taxon>Bacillati</taxon>
        <taxon>Actinomycetota</taxon>
        <taxon>Actinomycetes</taxon>
        <taxon>Mycobacteriales</taxon>
        <taxon>Nocardiaceae</taxon>
        <taxon>Nocardia</taxon>
    </lineage>
</organism>
<evidence type="ECO:0000313" key="1">
    <source>
        <dbReference type="EMBL" id="MQY18114.1"/>
    </source>
</evidence>
<dbReference type="EMBL" id="WEGK01000002">
    <property type="protein sequence ID" value="MQY18114.1"/>
    <property type="molecule type" value="Genomic_DNA"/>
</dbReference>
<gene>
    <name evidence="1" type="ORF">NRB20_11830</name>
</gene>